<dbReference type="STRING" id="71451.RV07_GL003346"/>
<protein>
    <recommendedName>
        <fullName evidence="8">LPXTG-domain-containing protein cell wall anchor domain</fullName>
    </recommendedName>
</protein>
<evidence type="ECO:0000313" key="5">
    <source>
        <dbReference type="EMBL" id="EOT67246.1"/>
    </source>
</evidence>
<dbReference type="PATRIC" id="fig|1158601.3.peg.3556"/>
<organism evidence="4 6">
    <name type="scientific">Enterococcus malodoratus ATCC 43197</name>
    <dbReference type="NCBI Taxonomy" id="1158601"/>
    <lineage>
        <taxon>Bacteria</taxon>
        <taxon>Bacillati</taxon>
        <taxon>Bacillota</taxon>
        <taxon>Bacilli</taxon>
        <taxon>Lactobacillales</taxon>
        <taxon>Enterococcaceae</taxon>
        <taxon>Enterococcus</taxon>
    </lineage>
</organism>
<accession>R2NR95</accession>
<reference evidence="5 7" key="2">
    <citation type="submission" date="2013-03" db="EMBL/GenBank/DDBJ databases">
        <title>The Genome Sequence of Enterococcus malodoratus ATCC_43197 (PacBio/Illumina hybrid assembly).</title>
        <authorList>
            <consortium name="The Broad Institute Genomics Platform"/>
            <consortium name="The Broad Institute Genome Sequencing Center for Infectious Disease"/>
            <person name="Earl A."/>
            <person name="Russ C."/>
            <person name="Gilmore M."/>
            <person name="Surin D."/>
            <person name="Walker B."/>
            <person name="Young S."/>
            <person name="Zeng Q."/>
            <person name="Gargeya S."/>
            <person name="Fitzgerald M."/>
            <person name="Haas B."/>
            <person name="Abouelleil A."/>
            <person name="Allen A.W."/>
            <person name="Alvarado L."/>
            <person name="Arachchi H.M."/>
            <person name="Berlin A.M."/>
            <person name="Chapman S.B."/>
            <person name="Gainer-Dewar J."/>
            <person name="Goldberg J."/>
            <person name="Griggs A."/>
            <person name="Gujja S."/>
            <person name="Hansen M."/>
            <person name="Howarth C."/>
            <person name="Imamovic A."/>
            <person name="Ireland A."/>
            <person name="Larimer J."/>
            <person name="McCowan C."/>
            <person name="Murphy C."/>
            <person name="Pearson M."/>
            <person name="Poon T.W."/>
            <person name="Priest M."/>
            <person name="Roberts A."/>
            <person name="Saif S."/>
            <person name="Shea T."/>
            <person name="Sisk P."/>
            <person name="Sykes S."/>
            <person name="Wortman J."/>
            <person name="Nusbaum C."/>
            <person name="Birren B."/>
        </authorList>
    </citation>
    <scope>NUCLEOTIDE SEQUENCE [LARGE SCALE GENOMIC DNA]</scope>
    <source>
        <strain evidence="5 7">ATCC 43197</strain>
    </source>
</reference>
<evidence type="ECO:0000256" key="1">
    <source>
        <dbReference type="SAM" id="MobiDB-lite"/>
    </source>
</evidence>
<feature type="region of interest" description="Disordered" evidence="1">
    <location>
        <begin position="38"/>
        <end position="65"/>
    </location>
</feature>
<dbReference type="EMBL" id="AJAK01000024">
    <property type="protein sequence ID" value="EOH73488.1"/>
    <property type="molecule type" value="Genomic_DNA"/>
</dbReference>
<gene>
    <name evidence="5" type="ORF">I585_02767</name>
    <name evidence="4" type="ORF">UAI_03585</name>
</gene>
<dbReference type="AlphaFoldDB" id="R2NR95"/>
<evidence type="ECO:0000256" key="3">
    <source>
        <dbReference type="SAM" id="SignalP"/>
    </source>
</evidence>
<keyword evidence="2" id="KW-1133">Transmembrane helix</keyword>
<evidence type="ECO:0000313" key="4">
    <source>
        <dbReference type="EMBL" id="EOH73488.1"/>
    </source>
</evidence>
<keyword evidence="7" id="KW-1185">Reference proteome</keyword>
<evidence type="ECO:0000313" key="7">
    <source>
        <dbReference type="Proteomes" id="UP000014148"/>
    </source>
</evidence>
<feature type="signal peptide" evidence="3">
    <location>
        <begin position="1"/>
        <end position="20"/>
    </location>
</feature>
<feature type="transmembrane region" description="Helical" evidence="2">
    <location>
        <begin position="85"/>
        <end position="104"/>
    </location>
</feature>
<dbReference type="Proteomes" id="UP000014148">
    <property type="component" value="Unassembled WGS sequence"/>
</dbReference>
<feature type="chain" id="PRO_5038500889" description="LPXTG-domain-containing protein cell wall anchor domain" evidence="3">
    <location>
        <begin position="21"/>
        <end position="114"/>
    </location>
</feature>
<dbReference type="EMBL" id="ASWA01000003">
    <property type="protein sequence ID" value="EOT67246.1"/>
    <property type="molecule type" value="Genomic_DNA"/>
</dbReference>
<reference evidence="4 6" key="1">
    <citation type="submission" date="2013-02" db="EMBL/GenBank/DDBJ databases">
        <title>The Genome Sequence of Enterococcus malodoratus ATCC_43197.</title>
        <authorList>
            <consortium name="The Broad Institute Genome Sequencing Platform"/>
            <consortium name="The Broad Institute Genome Sequencing Center for Infectious Disease"/>
            <person name="Earl A.M."/>
            <person name="Gilmore M.S."/>
            <person name="Lebreton F."/>
            <person name="Walker B."/>
            <person name="Young S.K."/>
            <person name="Zeng Q."/>
            <person name="Gargeya S."/>
            <person name="Fitzgerald M."/>
            <person name="Haas B."/>
            <person name="Abouelleil A."/>
            <person name="Alvarado L."/>
            <person name="Arachchi H.M."/>
            <person name="Berlin A.M."/>
            <person name="Chapman S.B."/>
            <person name="Dewar J."/>
            <person name="Goldberg J."/>
            <person name="Griggs A."/>
            <person name="Gujja S."/>
            <person name="Hansen M."/>
            <person name="Howarth C."/>
            <person name="Imamovic A."/>
            <person name="Larimer J."/>
            <person name="McCowan C."/>
            <person name="Murphy C."/>
            <person name="Neiman D."/>
            <person name="Pearson M."/>
            <person name="Priest M."/>
            <person name="Roberts A."/>
            <person name="Saif S."/>
            <person name="Shea T."/>
            <person name="Sisk P."/>
            <person name="Sykes S."/>
            <person name="Wortman J."/>
            <person name="Nusbaum C."/>
            <person name="Birren B."/>
        </authorList>
    </citation>
    <scope>NUCLEOTIDE SEQUENCE [LARGE SCALE GENOMIC DNA]</scope>
    <source>
        <strain evidence="4 6">ATCC 43197</strain>
    </source>
</reference>
<dbReference type="RefSeq" id="WP_010742375.1">
    <property type="nucleotide sequence ID" value="NZ_KB946251.1"/>
</dbReference>
<comment type="caution">
    <text evidence="4">The sequence shown here is derived from an EMBL/GenBank/DDBJ whole genome shotgun (WGS) entry which is preliminary data.</text>
</comment>
<keyword evidence="3" id="KW-0732">Signal</keyword>
<evidence type="ECO:0008006" key="8">
    <source>
        <dbReference type="Google" id="ProtNLM"/>
    </source>
</evidence>
<feature type="compositionally biased region" description="Polar residues" evidence="1">
    <location>
        <begin position="50"/>
        <end position="65"/>
    </location>
</feature>
<dbReference type="Proteomes" id="UP000013783">
    <property type="component" value="Unassembled WGS sequence"/>
</dbReference>
<keyword evidence="2" id="KW-0472">Membrane</keyword>
<proteinExistence type="predicted"/>
<name>R2NR95_9ENTE</name>
<evidence type="ECO:0000256" key="2">
    <source>
        <dbReference type="SAM" id="Phobius"/>
    </source>
</evidence>
<feature type="compositionally biased region" description="Basic and acidic residues" evidence="1">
    <location>
        <begin position="38"/>
        <end position="49"/>
    </location>
</feature>
<evidence type="ECO:0000313" key="6">
    <source>
        <dbReference type="Proteomes" id="UP000013783"/>
    </source>
</evidence>
<sequence>MKRIYFIIGSVFLLIGMVQAPTTVKAANQTTIDLVIPEKESMTEIDRQPPNEQLPDTKSNSAQAGGSLAANQSYLPRTNDLIKHGMSLLGISLVFLSFLIRCFLNKRKSLTERG</sequence>
<keyword evidence="2" id="KW-0812">Transmembrane</keyword>